<dbReference type="GO" id="GO:0009245">
    <property type="term" value="P:lipid A biosynthetic process"/>
    <property type="evidence" value="ECO:0007669"/>
    <property type="project" value="UniProtKB-UniRule"/>
</dbReference>
<dbReference type="Pfam" id="PF02606">
    <property type="entry name" value="LpxK"/>
    <property type="match status" value="1"/>
</dbReference>
<keyword evidence="8 13" id="KW-0547">Nucleotide-binding</keyword>
<evidence type="ECO:0000256" key="13">
    <source>
        <dbReference type="HAMAP-Rule" id="MF_00409"/>
    </source>
</evidence>
<dbReference type="GO" id="GO:0005886">
    <property type="term" value="C:plasma membrane"/>
    <property type="evidence" value="ECO:0007669"/>
    <property type="project" value="TreeGrafter"/>
</dbReference>
<dbReference type="EMBL" id="QNTU01000001">
    <property type="protein sequence ID" value="RBI69488.1"/>
    <property type="molecule type" value="Genomic_DNA"/>
</dbReference>
<dbReference type="RefSeq" id="WP_113268136.1">
    <property type="nucleotide sequence ID" value="NZ_QNTU01000001.1"/>
</dbReference>
<evidence type="ECO:0000256" key="10">
    <source>
        <dbReference type="ARBA" id="ARBA00022840"/>
    </source>
</evidence>
<proteinExistence type="inferred from homology"/>
<evidence type="ECO:0000256" key="1">
    <source>
        <dbReference type="ARBA" id="ARBA00002274"/>
    </source>
</evidence>
<organism evidence="14 15">
    <name type="scientific">Vreelandella sulfidaeris</name>
    <dbReference type="NCBI Taxonomy" id="115553"/>
    <lineage>
        <taxon>Bacteria</taxon>
        <taxon>Pseudomonadati</taxon>
        <taxon>Pseudomonadota</taxon>
        <taxon>Gammaproteobacteria</taxon>
        <taxon>Oceanospirillales</taxon>
        <taxon>Halomonadaceae</taxon>
        <taxon>Vreelandella</taxon>
    </lineage>
</organism>
<dbReference type="PANTHER" id="PTHR42724:SF1">
    <property type="entry name" value="TETRAACYLDISACCHARIDE 4'-KINASE, MITOCHONDRIAL-RELATED"/>
    <property type="match status" value="1"/>
</dbReference>
<dbReference type="InterPro" id="IPR027417">
    <property type="entry name" value="P-loop_NTPase"/>
</dbReference>
<protein>
    <recommendedName>
        <fullName evidence="4 13">Tetraacyldisaccharide 4'-kinase</fullName>
        <ecNumber evidence="3 13">2.7.1.130</ecNumber>
    </recommendedName>
    <alternativeName>
        <fullName evidence="12 13">Lipid A 4'-kinase</fullName>
    </alternativeName>
</protein>
<dbReference type="OrthoDB" id="9766423at2"/>
<reference evidence="15" key="1">
    <citation type="submission" date="2018-06" db="EMBL/GenBank/DDBJ databases">
        <title>Whole genome sequencing of four bacterial strains from South Shetland trench revealing bio-synthetic gene clusters.</title>
        <authorList>
            <person name="Abdel-Mageed W.M."/>
            <person name="Lehri B."/>
            <person name="Jarmusch S."/>
            <person name="Miranda K."/>
            <person name="Goodfellow M."/>
            <person name="Jaspars M."/>
            <person name="Karlyshev A.V."/>
        </authorList>
    </citation>
    <scope>NUCLEOTIDE SEQUENCE [LARGE SCALE GENOMIC DNA]</scope>
    <source>
        <strain evidence="15">SST4</strain>
    </source>
</reference>
<keyword evidence="9 13" id="KW-0418">Kinase</keyword>
<dbReference type="SUPFAM" id="SSF52540">
    <property type="entry name" value="P-loop containing nucleoside triphosphate hydrolases"/>
    <property type="match status" value="1"/>
</dbReference>
<sequence>MTGIKRNLSKRAGAERTLSARWLKGAYQGSRWLLPLKPLGALYQWVMARREQAYRSGNKAIWKAPVPVIVVGNITLGGTGKSPLVAWLARWLVAQGWSPGIVTRGYGGKASSYPLFVTASTNVSESGDEPLMLAQQTGLPVVADPKRVRGGQALVEAGCDIILSDDGLQHLALSRDIELLVVDGARGLGNGHCLPAGPLRESPNRLHRVDAVVVNGDLQHALPVASATSMQLAPQCWRRLKDGVRFPLVPLPFTLPVHAVAGIGNPERFFRTLSTLGIKGDWHPLADHQQYGADALNFAEPRPVIMTAKDAVKCNALAPPDSWVLEVEAALPPEFEYWLAARLSAIS</sequence>
<dbReference type="EC" id="2.7.1.130" evidence="3 13"/>
<evidence type="ECO:0000256" key="3">
    <source>
        <dbReference type="ARBA" id="ARBA00012071"/>
    </source>
</evidence>
<keyword evidence="6 13" id="KW-0441">Lipid A biosynthesis</keyword>
<keyword evidence="11 13" id="KW-0443">Lipid metabolism</keyword>
<dbReference type="NCBIfam" id="TIGR00682">
    <property type="entry name" value="lpxK"/>
    <property type="match status" value="1"/>
</dbReference>
<dbReference type="HAMAP" id="MF_00409">
    <property type="entry name" value="LpxK"/>
    <property type="match status" value="1"/>
</dbReference>
<accession>A0A365TWD7</accession>
<keyword evidence="15" id="KW-1185">Reference proteome</keyword>
<evidence type="ECO:0000256" key="4">
    <source>
        <dbReference type="ARBA" id="ARBA00016436"/>
    </source>
</evidence>
<gene>
    <name evidence="13" type="primary">lpxK</name>
    <name evidence="14" type="ORF">DQ400_02020</name>
</gene>
<dbReference type="GO" id="GO:0009244">
    <property type="term" value="P:lipopolysaccharide core region biosynthetic process"/>
    <property type="evidence" value="ECO:0007669"/>
    <property type="project" value="TreeGrafter"/>
</dbReference>
<evidence type="ECO:0000256" key="11">
    <source>
        <dbReference type="ARBA" id="ARBA00023098"/>
    </source>
</evidence>
<keyword evidence="5 13" id="KW-0444">Lipid biosynthesis</keyword>
<evidence type="ECO:0000313" key="14">
    <source>
        <dbReference type="EMBL" id="RBI69488.1"/>
    </source>
</evidence>
<comment type="catalytic activity">
    <reaction evidence="13">
        <text>a lipid A disaccharide + ATP = a lipid IVA + ADP + H(+)</text>
        <dbReference type="Rhea" id="RHEA:67840"/>
        <dbReference type="ChEBI" id="CHEBI:15378"/>
        <dbReference type="ChEBI" id="CHEBI:30616"/>
        <dbReference type="ChEBI" id="CHEBI:176343"/>
        <dbReference type="ChEBI" id="CHEBI:176425"/>
        <dbReference type="ChEBI" id="CHEBI:456216"/>
        <dbReference type="EC" id="2.7.1.130"/>
    </reaction>
</comment>
<dbReference type="InterPro" id="IPR003758">
    <property type="entry name" value="LpxK"/>
</dbReference>
<keyword evidence="7 13" id="KW-0808">Transferase</keyword>
<dbReference type="Proteomes" id="UP000252204">
    <property type="component" value="Unassembled WGS sequence"/>
</dbReference>
<evidence type="ECO:0000256" key="5">
    <source>
        <dbReference type="ARBA" id="ARBA00022516"/>
    </source>
</evidence>
<comment type="pathway">
    <text evidence="2 13">Glycolipid biosynthesis; lipid IV(A) biosynthesis; lipid IV(A) from (3R)-3-hydroxytetradecanoyl-[acyl-carrier-protein] and UDP-N-acetyl-alpha-D-glucosamine: step 6/6.</text>
</comment>
<evidence type="ECO:0000313" key="15">
    <source>
        <dbReference type="Proteomes" id="UP000252204"/>
    </source>
</evidence>
<name>A0A365TWD7_9GAMM</name>
<evidence type="ECO:0000256" key="8">
    <source>
        <dbReference type="ARBA" id="ARBA00022741"/>
    </source>
</evidence>
<evidence type="ECO:0000256" key="9">
    <source>
        <dbReference type="ARBA" id="ARBA00022777"/>
    </source>
</evidence>
<comment type="caution">
    <text evidence="13">Lacks conserved residue(s) required for the propagation of feature annotation.</text>
</comment>
<evidence type="ECO:0000256" key="6">
    <source>
        <dbReference type="ARBA" id="ARBA00022556"/>
    </source>
</evidence>
<dbReference type="UniPathway" id="UPA00359">
    <property type="reaction ID" value="UER00482"/>
</dbReference>
<evidence type="ECO:0000256" key="7">
    <source>
        <dbReference type="ARBA" id="ARBA00022679"/>
    </source>
</evidence>
<dbReference type="PANTHER" id="PTHR42724">
    <property type="entry name" value="TETRAACYLDISACCHARIDE 4'-KINASE"/>
    <property type="match status" value="1"/>
</dbReference>
<dbReference type="GO" id="GO:0005524">
    <property type="term" value="F:ATP binding"/>
    <property type="evidence" value="ECO:0007669"/>
    <property type="project" value="UniProtKB-UniRule"/>
</dbReference>
<keyword evidence="10 13" id="KW-0067">ATP-binding</keyword>
<comment type="function">
    <text evidence="1 13">Transfers the gamma-phosphate of ATP to the 4'-position of a tetraacyldisaccharide 1-phosphate intermediate (termed DS-1-P) to form tetraacyldisaccharide 1,4'-bis-phosphate (lipid IVA).</text>
</comment>
<evidence type="ECO:0000256" key="2">
    <source>
        <dbReference type="ARBA" id="ARBA00004870"/>
    </source>
</evidence>
<comment type="similarity">
    <text evidence="13">Belongs to the LpxK family.</text>
</comment>
<evidence type="ECO:0000256" key="12">
    <source>
        <dbReference type="ARBA" id="ARBA00029757"/>
    </source>
</evidence>
<comment type="caution">
    <text evidence="14">The sequence shown here is derived from an EMBL/GenBank/DDBJ whole genome shotgun (WGS) entry which is preliminary data.</text>
</comment>
<dbReference type="AlphaFoldDB" id="A0A365TWD7"/>
<dbReference type="GO" id="GO:0009029">
    <property type="term" value="F:lipid-A 4'-kinase activity"/>
    <property type="evidence" value="ECO:0007669"/>
    <property type="project" value="UniProtKB-UniRule"/>
</dbReference>